<comment type="caution">
    <text evidence="6">The sequence shown here is derived from an EMBL/GenBank/DDBJ whole genome shotgun (WGS) entry which is preliminary data.</text>
</comment>
<evidence type="ECO:0000256" key="5">
    <source>
        <dbReference type="RuleBase" id="RU361279"/>
    </source>
</evidence>
<feature type="binding site" evidence="4">
    <location>
        <begin position="28"/>
        <end position="32"/>
    </location>
    <ligand>
        <name>ATP</name>
        <dbReference type="ChEBI" id="CHEBI:30616"/>
    </ligand>
</feature>
<dbReference type="Proteomes" id="UP000278422">
    <property type="component" value="Unassembled WGS sequence"/>
</dbReference>
<dbReference type="Gene3D" id="3.40.50.10420">
    <property type="entry name" value="NagB/RpiA/CoA transferase-like"/>
    <property type="match status" value="1"/>
</dbReference>
<dbReference type="NCBIfam" id="TIGR02727">
    <property type="entry name" value="MTHFS_bact"/>
    <property type="match status" value="1"/>
</dbReference>
<evidence type="ECO:0000313" key="7">
    <source>
        <dbReference type="Proteomes" id="UP000278422"/>
    </source>
</evidence>
<dbReference type="InterPro" id="IPR002698">
    <property type="entry name" value="FTHF_cligase"/>
</dbReference>
<keyword evidence="2 4" id="KW-0547">Nucleotide-binding</keyword>
<keyword evidence="5" id="KW-0479">Metal-binding</keyword>
<evidence type="ECO:0000256" key="4">
    <source>
        <dbReference type="PIRSR" id="PIRSR006806-1"/>
    </source>
</evidence>
<sequence>MCPRAGGAPGRLAPVNAVNDRTAVDGRKADLRREVRAGRRTRGDDERLRRDRLIHHHLADRLARGVVPGAGPLPSSRTPPTVAAFCPLPGEPGGHDLPEVLRGLGARVVLPRVRAAGTPLEWYTYTGPEGLTRGAYGIREPLATTPVDVSSEVDVVLVPALAVGADGARLGQGGGYYDRTLADRDGRGTVWAVVDHEEFLTDVPATPLDLRVDGVVTDRGVTTFAGRRHRGRAPHHH</sequence>
<dbReference type="InterPro" id="IPR024185">
    <property type="entry name" value="FTHF_cligase-like_sf"/>
</dbReference>
<evidence type="ECO:0000256" key="3">
    <source>
        <dbReference type="ARBA" id="ARBA00022840"/>
    </source>
</evidence>
<keyword evidence="3 4" id="KW-0067">ATP-binding</keyword>
<dbReference type="EC" id="6.3.3.2" evidence="5"/>
<dbReference type="PIRSF" id="PIRSF006806">
    <property type="entry name" value="FTHF_cligase"/>
    <property type="match status" value="1"/>
</dbReference>
<dbReference type="SUPFAM" id="SSF100950">
    <property type="entry name" value="NagB/RpiA/CoA transferase-like"/>
    <property type="match status" value="1"/>
</dbReference>
<feature type="binding site" evidence="4">
    <location>
        <position position="91"/>
    </location>
    <ligand>
        <name>substrate</name>
    </ligand>
</feature>
<keyword evidence="5" id="KW-0460">Magnesium</keyword>
<evidence type="ECO:0000256" key="1">
    <source>
        <dbReference type="ARBA" id="ARBA00010638"/>
    </source>
</evidence>
<evidence type="ECO:0000256" key="2">
    <source>
        <dbReference type="ARBA" id="ARBA00022741"/>
    </source>
</evidence>
<proteinExistence type="inferred from homology"/>
<comment type="cofactor">
    <cofactor evidence="5">
        <name>Mg(2+)</name>
        <dbReference type="ChEBI" id="CHEBI:18420"/>
    </cofactor>
</comment>
<organism evidence="6 7">
    <name type="scientific">Corynebacterium bovis</name>
    <dbReference type="NCBI Taxonomy" id="36808"/>
    <lineage>
        <taxon>Bacteria</taxon>
        <taxon>Bacillati</taxon>
        <taxon>Actinomycetota</taxon>
        <taxon>Actinomycetes</taxon>
        <taxon>Mycobacteriales</taxon>
        <taxon>Corynebacteriaceae</taxon>
        <taxon>Corynebacterium</taxon>
    </lineage>
</organism>
<dbReference type="Pfam" id="PF01812">
    <property type="entry name" value="5-FTHF_cyc-lig"/>
    <property type="match status" value="1"/>
</dbReference>
<comment type="similarity">
    <text evidence="1 5">Belongs to the 5-formyltetrahydrofolate cyclo-ligase family.</text>
</comment>
<accession>A0A3R8PGG4</accession>
<comment type="catalytic activity">
    <reaction evidence="5">
        <text>(6S)-5-formyl-5,6,7,8-tetrahydrofolate + ATP = (6R)-5,10-methenyltetrahydrofolate + ADP + phosphate</text>
        <dbReference type="Rhea" id="RHEA:10488"/>
        <dbReference type="ChEBI" id="CHEBI:30616"/>
        <dbReference type="ChEBI" id="CHEBI:43474"/>
        <dbReference type="ChEBI" id="CHEBI:57455"/>
        <dbReference type="ChEBI" id="CHEBI:57457"/>
        <dbReference type="ChEBI" id="CHEBI:456216"/>
        <dbReference type="EC" id="6.3.3.2"/>
    </reaction>
</comment>
<dbReference type="PANTHER" id="PTHR23407">
    <property type="entry name" value="ATPASE INHIBITOR/5-FORMYLTETRAHYDROFOLATE CYCLO-LIGASE"/>
    <property type="match status" value="1"/>
</dbReference>
<feature type="binding site" evidence="4">
    <location>
        <begin position="169"/>
        <end position="177"/>
    </location>
    <ligand>
        <name>ATP</name>
        <dbReference type="ChEBI" id="CHEBI:30616"/>
    </ligand>
</feature>
<dbReference type="AlphaFoldDB" id="A0A3R8PGG4"/>
<dbReference type="InterPro" id="IPR037171">
    <property type="entry name" value="NagB/RpiA_transferase-like"/>
</dbReference>
<dbReference type="EMBL" id="PQNQ01000003">
    <property type="protein sequence ID" value="RRQ05360.1"/>
    <property type="molecule type" value="Genomic_DNA"/>
</dbReference>
<dbReference type="GO" id="GO:0035999">
    <property type="term" value="P:tetrahydrofolate interconversion"/>
    <property type="evidence" value="ECO:0007669"/>
    <property type="project" value="TreeGrafter"/>
</dbReference>
<dbReference type="GO" id="GO:0009396">
    <property type="term" value="P:folic acid-containing compound biosynthetic process"/>
    <property type="evidence" value="ECO:0007669"/>
    <property type="project" value="TreeGrafter"/>
</dbReference>
<keyword evidence="6" id="KW-0436">Ligase</keyword>
<dbReference type="GO" id="GO:0030272">
    <property type="term" value="F:5-formyltetrahydrofolate cyclo-ligase activity"/>
    <property type="evidence" value="ECO:0007669"/>
    <property type="project" value="UniProtKB-EC"/>
</dbReference>
<name>A0A3R8PGG4_9CORY</name>
<protein>
    <recommendedName>
        <fullName evidence="5">5-formyltetrahydrofolate cyclo-ligase</fullName>
        <ecNumber evidence="5">6.3.3.2</ecNumber>
    </recommendedName>
</protein>
<dbReference type="PANTHER" id="PTHR23407:SF1">
    <property type="entry name" value="5-FORMYLTETRAHYDROFOLATE CYCLO-LIGASE"/>
    <property type="match status" value="1"/>
</dbReference>
<gene>
    <name evidence="6" type="ORF">CXF42_02155</name>
</gene>
<dbReference type="GO" id="GO:0005524">
    <property type="term" value="F:ATP binding"/>
    <property type="evidence" value="ECO:0007669"/>
    <property type="project" value="UniProtKB-KW"/>
</dbReference>
<keyword evidence="7" id="KW-1185">Reference proteome</keyword>
<evidence type="ECO:0000313" key="6">
    <source>
        <dbReference type="EMBL" id="RRQ05360.1"/>
    </source>
</evidence>
<dbReference type="GO" id="GO:0046872">
    <property type="term" value="F:metal ion binding"/>
    <property type="evidence" value="ECO:0007669"/>
    <property type="project" value="UniProtKB-KW"/>
</dbReference>
<reference evidence="6 7" key="1">
    <citation type="submission" date="2018-01" db="EMBL/GenBank/DDBJ databases">
        <title>Twenty Corynebacterium bovis Genomes.</title>
        <authorList>
            <person name="Gulvik C.A."/>
        </authorList>
    </citation>
    <scope>NUCLEOTIDE SEQUENCE [LARGE SCALE GENOMIC DNA]</scope>
    <source>
        <strain evidence="6 7">16-2004</strain>
    </source>
</reference>